<dbReference type="STRING" id="153971.AWC19_04120"/>
<evidence type="ECO:0000256" key="1">
    <source>
        <dbReference type="SAM" id="MobiDB-lite"/>
    </source>
</evidence>
<feature type="region of interest" description="Disordered" evidence="1">
    <location>
        <begin position="130"/>
        <end position="183"/>
    </location>
</feature>
<keyword evidence="4" id="KW-1185">Reference proteome</keyword>
<name>A0A1X1ZST3_9MYCO</name>
<dbReference type="EMBL" id="LQPJ01000079">
    <property type="protein sequence ID" value="ORW26403.1"/>
    <property type="molecule type" value="Genomic_DNA"/>
</dbReference>
<reference evidence="3 4" key="1">
    <citation type="submission" date="2016-01" db="EMBL/GenBank/DDBJ databases">
        <title>The new phylogeny of the genus Mycobacterium.</title>
        <authorList>
            <person name="Tarcisio F."/>
            <person name="Conor M."/>
            <person name="Antonella G."/>
            <person name="Elisabetta G."/>
            <person name="Giulia F.S."/>
            <person name="Sara T."/>
            <person name="Anna F."/>
            <person name="Clotilde B."/>
            <person name="Roberto B."/>
            <person name="Veronica D.S."/>
            <person name="Fabio R."/>
            <person name="Monica P."/>
            <person name="Olivier J."/>
            <person name="Enrico T."/>
            <person name="Nicola S."/>
        </authorList>
    </citation>
    <scope>NUCLEOTIDE SEQUENCE [LARGE SCALE GENOMIC DNA]</scope>
    <source>
        <strain evidence="3 4">DSM 44572</strain>
    </source>
</reference>
<feature type="compositionally biased region" description="Low complexity" evidence="1">
    <location>
        <begin position="139"/>
        <end position="160"/>
    </location>
</feature>
<evidence type="ECO:0008006" key="5">
    <source>
        <dbReference type="Google" id="ProtNLM"/>
    </source>
</evidence>
<sequence length="336" mass="33231">MTAPPDGPYGQDPYGTNPYGQGPYWGGPPQGGPPPGGQPPGSGYPYPPPGGPYGPPPGGANPYAPGGYPPPGQPYPPQGQPVPPGWPGGPYPPGPPPGGPRSKAPWLILAGLAVLGVIVLVVIVVIGLSGGNKSNKAGPSPSTSAPTSSSQPNNSQQTATGCTPNVSGGEKPTGDTISAGKLSFPASATPGWQGFSDDQSPNLIGAVGVGTEVPPPATQWMMQAEVAVTNFVSSMDVGAQASKLMECVANGPGYANATPTLGPTKTSSLTVDGVKAARVDADITIADPARNVKGDSVVIIAVNTKPVTVFMGATPIGDAGSAGIINKVIGALKVSK</sequence>
<feature type="compositionally biased region" description="Low complexity" evidence="1">
    <location>
        <begin position="8"/>
        <end position="22"/>
    </location>
</feature>
<accession>A0A1X1ZST3</accession>
<keyword evidence="2" id="KW-1133">Transmembrane helix</keyword>
<comment type="caution">
    <text evidence="3">The sequence shown here is derived from an EMBL/GenBank/DDBJ whole genome shotgun (WGS) entry which is preliminary data.</text>
</comment>
<proteinExistence type="predicted"/>
<evidence type="ECO:0000313" key="4">
    <source>
        <dbReference type="Proteomes" id="UP000193529"/>
    </source>
</evidence>
<dbReference type="Proteomes" id="UP000193529">
    <property type="component" value="Unassembled WGS sequence"/>
</dbReference>
<feature type="transmembrane region" description="Helical" evidence="2">
    <location>
        <begin position="106"/>
        <end position="128"/>
    </location>
</feature>
<protein>
    <recommendedName>
        <fullName evidence="5">Membrane glycine and proline rich protein</fullName>
    </recommendedName>
</protein>
<evidence type="ECO:0000313" key="3">
    <source>
        <dbReference type="EMBL" id="ORW26403.1"/>
    </source>
</evidence>
<keyword evidence="2" id="KW-0472">Membrane</keyword>
<gene>
    <name evidence="3" type="ORF">AWC19_04120</name>
</gene>
<dbReference type="OrthoDB" id="4737953at2"/>
<dbReference type="RefSeq" id="WP_085077614.1">
    <property type="nucleotide sequence ID" value="NZ_LQPJ01000079.1"/>
</dbReference>
<organism evidence="3 4">
    <name type="scientific">Mycobacterium palustre</name>
    <dbReference type="NCBI Taxonomy" id="153971"/>
    <lineage>
        <taxon>Bacteria</taxon>
        <taxon>Bacillati</taxon>
        <taxon>Actinomycetota</taxon>
        <taxon>Actinomycetes</taxon>
        <taxon>Mycobacteriales</taxon>
        <taxon>Mycobacteriaceae</taxon>
        <taxon>Mycobacterium</taxon>
        <taxon>Mycobacterium simiae complex</taxon>
    </lineage>
</organism>
<keyword evidence="2" id="KW-0812">Transmembrane</keyword>
<feature type="compositionally biased region" description="Pro residues" evidence="1">
    <location>
        <begin position="45"/>
        <end position="59"/>
    </location>
</feature>
<evidence type="ECO:0000256" key="2">
    <source>
        <dbReference type="SAM" id="Phobius"/>
    </source>
</evidence>
<feature type="compositionally biased region" description="Pro residues" evidence="1">
    <location>
        <begin position="67"/>
        <end position="99"/>
    </location>
</feature>
<feature type="region of interest" description="Disordered" evidence="1">
    <location>
        <begin position="1"/>
        <end position="100"/>
    </location>
</feature>
<dbReference type="AlphaFoldDB" id="A0A1X1ZST3"/>